<comment type="cofactor">
    <cofactor evidence="1">
        <name>Ca(2+)</name>
        <dbReference type="ChEBI" id="CHEBI:29108"/>
    </cofactor>
</comment>
<evidence type="ECO:0000313" key="9">
    <source>
        <dbReference type="Proteomes" id="UP000464954"/>
    </source>
</evidence>
<dbReference type="AlphaFoldDB" id="A0A6P1MAY7"/>
<dbReference type="GO" id="GO:0005737">
    <property type="term" value="C:cytoplasm"/>
    <property type="evidence" value="ECO:0007669"/>
    <property type="project" value="TreeGrafter"/>
</dbReference>
<dbReference type="PROSITE" id="PS00149">
    <property type="entry name" value="SULFATASE_2"/>
    <property type="match status" value="1"/>
</dbReference>
<keyword evidence="8" id="KW-0808">Transferase</keyword>
<proteinExistence type="inferred from homology"/>
<dbReference type="Proteomes" id="UP000464954">
    <property type="component" value="Chromosome"/>
</dbReference>
<dbReference type="CDD" id="cd16030">
    <property type="entry name" value="iduronate-2-sulfatase"/>
    <property type="match status" value="1"/>
</dbReference>
<name>A0A6P1MAY7_9BACT</name>
<reference evidence="8 9" key="1">
    <citation type="submission" date="2020-01" db="EMBL/GenBank/DDBJ databases">
        <title>Ponticoccus aerotolerans gen. nov., sp. nov., an anaerobic bacterium and proposal of Ponticoccusceae fam. nov., Ponticoccusles ord. nov. and Ponticoccuse classis nov. in the phylum Kiritimatiellaeota.</title>
        <authorList>
            <person name="Zhou L.Y."/>
            <person name="Du Z.J."/>
        </authorList>
    </citation>
    <scope>NUCLEOTIDE SEQUENCE [LARGE SCALE GENOMIC DNA]</scope>
    <source>
        <strain evidence="8 9">S-5007</strain>
    </source>
</reference>
<dbReference type="RefSeq" id="WP_160627311.1">
    <property type="nucleotide sequence ID" value="NZ_CP047593.1"/>
</dbReference>
<evidence type="ECO:0000256" key="6">
    <source>
        <dbReference type="ARBA" id="ARBA00022837"/>
    </source>
</evidence>
<dbReference type="GO" id="GO:0004423">
    <property type="term" value="F:iduronate-2-sulfatase activity"/>
    <property type="evidence" value="ECO:0007669"/>
    <property type="project" value="InterPro"/>
</dbReference>
<evidence type="ECO:0000256" key="3">
    <source>
        <dbReference type="ARBA" id="ARBA00022723"/>
    </source>
</evidence>
<dbReference type="InterPro" id="IPR024607">
    <property type="entry name" value="Sulfatase_CS"/>
</dbReference>
<dbReference type="InterPro" id="IPR035874">
    <property type="entry name" value="IDS"/>
</dbReference>
<keyword evidence="5 8" id="KW-0378">Hydrolase</keyword>
<sequence>MENFFKMVFCLTMTLCTTAFSTDEKQTQRLNVLYLMADDMNSYVGFITGSSLKAQTPNLDRLAAMGVIFDQAQVACPICNPSRIAALSGIAPHHSGVYFLHQLGRDAPRLKDHVFLPQYFRRHGYRTEASGKIFHGWEPQHIWSDDTPGHDLSWDHVCPKYSWLKPLGADSGKYATGTAAGGIDGVWSEYAAMALDKKSDLMASGRAACVSTGDTVQDEDMADYKQAQDIARRLADEHTEPFFLAYGCFRPHAPWYVPKKYLDMYPLESIELPAAPLNDMDDIPSYAIKNFANDPALVAACDPEKYVGAKNFFRDILQKDPEAWKRFVQAYLASITFSDHCLGLVIDAWQNSAYRDNTIVSFWSDHGFHWGEKQHTRKWTLWDNATRTPFIIVGPGIRPGRVCKTPVSILDLYPTLVELAGLPKKVDIDGHSLAPLLQDVHASWPQPAVTTTSPGNSSVRFGKYKYIRYADKSEELYDMSQDPREYTNLAANPEYAELIRNMKTHLPNKYASEHF</sequence>
<dbReference type="PANTHER" id="PTHR45953">
    <property type="entry name" value="IDURONATE 2-SULFATASE"/>
    <property type="match status" value="1"/>
</dbReference>
<keyword evidence="9" id="KW-1185">Reference proteome</keyword>
<dbReference type="Gene3D" id="3.40.720.10">
    <property type="entry name" value="Alkaline Phosphatase, subunit A"/>
    <property type="match status" value="1"/>
</dbReference>
<gene>
    <name evidence="8" type="ORF">GT409_04390</name>
</gene>
<evidence type="ECO:0000256" key="4">
    <source>
        <dbReference type="ARBA" id="ARBA00022729"/>
    </source>
</evidence>
<dbReference type="EMBL" id="CP047593">
    <property type="protein sequence ID" value="QHI68716.1"/>
    <property type="molecule type" value="Genomic_DNA"/>
</dbReference>
<evidence type="ECO:0000256" key="1">
    <source>
        <dbReference type="ARBA" id="ARBA00001913"/>
    </source>
</evidence>
<dbReference type="GO" id="GO:0016740">
    <property type="term" value="F:transferase activity"/>
    <property type="evidence" value="ECO:0007669"/>
    <property type="project" value="UniProtKB-KW"/>
</dbReference>
<evidence type="ECO:0000259" key="7">
    <source>
        <dbReference type="Pfam" id="PF00884"/>
    </source>
</evidence>
<dbReference type="SUPFAM" id="SSF53649">
    <property type="entry name" value="Alkaline phosphatase-like"/>
    <property type="match status" value="1"/>
</dbReference>
<evidence type="ECO:0000256" key="2">
    <source>
        <dbReference type="ARBA" id="ARBA00008779"/>
    </source>
</evidence>
<organism evidence="8 9">
    <name type="scientific">Tichowtungia aerotolerans</name>
    <dbReference type="NCBI Taxonomy" id="2697043"/>
    <lineage>
        <taxon>Bacteria</taxon>
        <taxon>Pseudomonadati</taxon>
        <taxon>Kiritimatiellota</taxon>
        <taxon>Tichowtungiia</taxon>
        <taxon>Tichowtungiales</taxon>
        <taxon>Tichowtungiaceae</taxon>
        <taxon>Tichowtungia</taxon>
    </lineage>
</organism>
<dbReference type="PANTHER" id="PTHR45953:SF1">
    <property type="entry name" value="IDURONATE 2-SULFATASE"/>
    <property type="match status" value="1"/>
</dbReference>
<protein>
    <submittedName>
        <fullName evidence="8">Sulfatase-like hydrolase/transferase</fullName>
    </submittedName>
</protein>
<accession>A0A6P1MAY7</accession>
<dbReference type="KEGG" id="taer:GT409_04390"/>
<dbReference type="InterPro" id="IPR017850">
    <property type="entry name" value="Alkaline_phosphatase_core_sf"/>
</dbReference>
<evidence type="ECO:0000256" key="5">
    <source>
        <dbReference type="ARBA" id="ARBA00022801"/>
    </source>
</evidence>
<dbReference type="Pfam" id="PF00884">
    <property type="entry name" value="Sulfatase"/>
    <property type="match status" value="1"/>
</dbReference>
<dbReference type="GO" id="GO:0046872">
    <property type="term" value="F:metal ion binding"/>
    <property type="evidence" value="ECO:0007669"/>
    <property type="project" value="UniProtKB-KW"/>
</dbReference>
<keyword evidence="4" id="KW-0732">Signal</keyword>
<keyword evidence="3" id="KW-0479">Metal-binding</keyword>
<feature type="domain" description="Sulfatase N-terminal" evidence="7">
    <location>
        <begin position="31"/>
        <end position="421"/>
    </location>
</feature>
<evidence type="ECO:0000313" key="8">
    <source>
        <dbReference type="EMBL" id="QHI68716.1"/>
    </source>
</evidence>
<comment type="similarity">
    <text evidence="2">Belongs to the sulfatase family.</text>
</comment>
<dbReference type="InterPro" id="IPR000917">
    <property type="entry name" value="Sulfatase_N"/>
</dbReference>
<keyword evidence="6" id="KW-0106">Calcium</keyword>